<dbReference type="InterPro" id="IPR036526">
    <property type="entry name" value="C-N_Hydrolase_sf"/>
</dbReference>
<protein>
    <submittedName>
        <fullName evidence="2">Uncharacterized protein</fullName>
    </submittedName>
</protein>
<evidence type="ECO:0000313" key="2">
    <source>
        <dbReference type="EMBL" id="OWO98240.1"/>
    </source>
</evidence>
<dbReference type="OrthoDB" id="412018at2759"/>
<dbReference type="Proteomes" id="UP000242519">
    <property type="component" value="Unassembled WGS sequence"/>
</dbReference>
<evidence type="ECO:0000256" key="1">
    <source>
        <dbReference type="SAM" id="MobiDB-lite"/>
    </source>
</evidence>
<dbReference type="InParanoid" id="A0A218YSU1"/>
<feature type="compositionally biased region" description="Basic residues" evidence="1">
    <location>
        <begin position="61"/>
        <end position="70"/>
    </location>
</feature>
<sequence length="194" mass="22001">MQSPQLPPHRLRTAGILTDFPYVSTQTVWSTWVKGTIAVFVAAAPQKRQILLGPVPDPSRNRPRRRHLLNPRRGQADHRPRRDPRIPSNSTSQTPTLCFQYRETPGSRGIRRVSRGKWCWLTTTKSWVPDSPDLTPLCVPYQKYIDAYCALAIEPNIRTVPGILFEKHDDTLLNTASFVSNGGTILSSYQKKNL</sequence>
<dbReference type="SUPFAM" id="SSF56317">
    <property type="entry name" value="Carbon-nitrogen hydrolase"/>
    <property type="match status" value="1"/>
</dbReference>
<name>A0A218YSU1_9HELO</name>
<organism evidence="2 3">
    <name type="scientific">Diplocarpon coronariae</name>
    <dbReference type="NCBI Taxonomy" id="2795749"/>
    <lineage>
        <taxon>Eukaryota</taxon>
        <taxon>Fungi</taxon>
        <taxon>Dikarya</taxon>
        <taxon>Ascomycota</taxon>
        <taxon>Pezizomycotina</taxon>
        <taxon>Leotiomycetes</taxon>
        <taxon>Helotiales</taxon>
        <taxon>Drepanopezizaceae</taxon>
        <taxon>Diplocarpon</taxon>
    </lineage>
</organism>
<reference evidence="2 3" key="1">
    <citation type="submission" date="2017-04" db="EMBL/GenBank/DDBJ databases">
        <title>Draft genome sequence of Marssonina coronaria NL1: causal agent of apple blotch.</title>
        <authorList>
            <person name="Cheng Q."/>
        </authorList>
    </citation>
    <scope>NUCLEOTIDE SEQUENCE [LARGE SCALE GENOMIC DNA]</scope>
    <source>
        <strain evidence="2 3">NL1</strain>
    </source>
</reference>
<feature type="region of interest" description="Disordered" evidence="1">
    <location>
        <begin position="51"/>
        <end position="94"/>
    </location>
</feature>
<dbReference type="EMBL" id="MZNU01000404">
    <property type="protein sequence ID" value="OWO98240.1"/>
    <property type="molecule type" value="Genomic_DNA"/>
</dbReference>
<feature type="compositionally biased region" description="Basic and acidic residues" evidence="1">
    <location>
        <begin position="74"/>
        <end position="85"/>
    </location>
</feature>
<evidence type="ECO:0000313" key="3">
    <source>
        <dbReference type="Proteomes" id="UP000242519"/>
    </source>
</evidence>
<dbReference type="AlphaFoldDB" id="A0A218YSU1"/>
<dbReference type="Gene3D" id="3.60.110.10">
    <property type="entry name" value="Carbon-nitrogen hydrolase"/>
    <property type="match status" value="1"/>
</dbReference>
<proteinExistence type="predicted"/>
<keyword evidence="3" id="KW-1185">Reference proteome</keyword>
<accession>A0A218YSU1</accession>
<dbReference type="STRING" id="503106.A0A218YSU1"/>
<gene>
    <name evidence="2" type="ORF">B2J93_8160</name>
</gene>
<comment type="caution">
    <text evidence="2">The sequence shown here is derived from an EMBL/GenBank/DDBJ whole genome shotgun (WGS) entry which is preliminary data.</text>
</comment>